<dbReference type="GO" id="GO:0005737">
    <property type="term" value="C:cytoplasm"/>
    <property type="evidence" value="ECO:0007669"/>
    <property type="project" value="TreeGrafter"/>
</dbReference>
<evidence type="ECO:0000256" key="1">
    <source>
        <dbReference type="ARBA" id="ARBA00004141"/>
    </source>
</evidence>
<organism evidence="7">
    <name type="scientific">Tetraselmis sp. GSL018</name>
    <dbReference type="NCBI Taxonomy" id="582737"/>
    <lineage>
        <taxon>Eukaryota</taxon>
        <taxon>Viridiplantae</taxon>
        <taxon>Chlorophyta</taxon>
        <taxon>core chlorophytes</taxon>
        <taxon>Chlorodendrophyceae</taxon>
        <taxon>Chlorodendrales</taxon>
        <taxon>Chlorodendraceae</taxon>
        <taxon>Tetraselmis</taxon>
    </lineage>
</organism>
<feature type="transmembrane region" description="Helical" evidence="5">
    <location>
        <begin position="42"/>
        <end position="62"/>
    </location>
</feature>
<dbReference type="EMBL" id="GBEZ01008337">
    <property type="protein sequence ID" value="JAC77198.1"/>
    <property type="molecule type" value="Transcribed_RNA"/>
</dbReference>
<sequence>MFVKLSVSVHGSEWRVLCVLLILCCGLSTLKSTTIQDPELLEVYFLPLIPPLAMAWLWYVALRVWEARHIDHACCFPISQQRLLPHALDVRDAALVVTTFMALSASTFSLAAIIEFQAFAAFLPCLLYGALLAFIVTGGHGVVHNPKARSFLRQTLCRVFLPVQPVGWAEFLLADVLTSLARPLADAQRAVCLAARPLLRARPSVRPPPPLSLSPHS</sequence>
<gene>
    <name evidence="7" type="ORF">TSPGSL018_18296</name>
</gene>
<evidence type="ECO:0000313" key="7">
    <source>
        <dbReference type="EMBL" id="JAC77198.1"/>
    </source>
</evidence>
<evidence type="ECO:0000256" key="2">
    <source>
        <dbReference type="ARBA" id="ARBA00022692"/>
    </source>
</evidence>
<dbReference type="GO" id="GO:0016020">
    <property type="term" value="C:membrane"/>
    <property type="evidence" value="ECO:0007669"/>
    <property type="project" value="UniProtKB-SubCell"/>
</dbReference>
<evidence type="ECO:0000256" key="4">
    <source>
        <dbReference type="ARBA" id="ARBA00023136"/>
    </source>
</evidence>
<dbReference type="Pfam" id="PF03124">
    <property type="entry name" value="EXS"/>
    <property type="match status" value="1"/>
</dbReference>
<reference evidence="7" key="1">
    <citation type="submission" date="2014-05" db="EMBL/GenBank/DDBJ databases">
        <title>The transcriptome of the halophilic microalga Tetraselmis sp. GSL018 isolated from the Great Salt Lake, Utah.</title>
        <authorList>
            <person name="Jinkerson R.E."/>
            <person name="D'Adamo S."/>
            <person name="Posewitz M.C."/>
        </authorList>
    </citation>
    <scope>NUCLEOTIDE SEQUENCE</scope>
    <source>
        <strain evidence="7">GSL018</strain>
    </source>
</reference>
<dbReference type="AlphaFoldDB" id="A0A061RZ16"/>
<protein>
    <recommendedName>
        <fullName evidence="6">EXS domain-containing protein</fullName>
    </recommendedName>
</protein>
<evidence type="ECO:0000259" key="6">
    <source>
        <dbReference type="Pfam" id="PF03124"/>
    </source>
</evidence>
<keyword evidence="3 5" id="KW-1133">Transmembrane helix</keyword>
<keyword evidence="4 5" id="KW-0472">Membrane</keyword>
<keyword evidence="2 5" id="KW-0812">Transmembrane</keyword>
<dbReference type="InterPro" id="IPR004342">
    <property type="entry name" value="EXS_C"/>
</dbReference>
<accession>A0A061RZ16</accession>
<comment type="subcellular location">
    <subcellularLocation>
        <location evidence="1">Membrane</location>
        <topology evidence="1">Multi-pass membrane protein</topology>
    </subcellularLocation>
</comment>
<evidence type="ECO:0000256" key="5">
    <source>
        <dbReference type="SAM" id="Phobius"/>
    </source>
</evidence>
<evidence type="ECO:0000256" key="3">
    <source>
        <dbReference type="ARBA" id="ARBA00022989"/>
    </source>
</evidence>
<proteinExistence type="predicted"/>
<dbReference type="PANTHER" id="PTHR10783">
    <property type="entry name" value="XENOTROPIC AND POLYTROPIC RETROVIRUS RECEPTOR 1-RELATED"/>
    <property type="match status" value="1"/>
</dbReference>
<feature type="domain" description="EXS" evidence="6">
    <location>
        <begin position="50"/>
        <end position="194"/>
    </location>
</feature>
<dbReference type="PANTHER" id="PTHR10783:SF46">
    <property type="entry name" value="PROTEIN ERD1 HOMOLOG 2"/>
    <property type="match status" value="1"/>
</dbReference>
<feature type="transmembrane region" description="Helical" evidence="5">
    <location>
        <begin position="93"/>
        <end position="114"/>
    </location>
</feature>
<feature type="transmembrane region" description="Helical" evidence="5">
    <location>
        <begin position="120"/>
        <end position="143"/>
    </location>
</feature>
<name>A0A061RZ16_9CHLO</name>